<feature type="compositionally biased region" description="Basic and acidic residues" evidence="1">
    <location>
        <begin position="117"/>
        <end position="126"/>
    </location>
</feature>
<dbReference type="Proteomes" id="UP000095281">
    <property type="component" value="Unplaced"/>
</dbReference>
<evidence type="ECO:0000313" key="2">
    <source>
        <dbReference type="Proteomes" id="UP000095281"/>
    </source>
</evidence>
<reference evidence="3" key="1">
    <citation type="submission" date="2016-11" db="UniProtKB">
        <authorList>
            <consortium name="WormBaseParasite"/>
        </authorList>
    </citation>
    <scope>IDENTIFICATION</scope>
</reference>
<name>A0A1I8BR99_MELHA</name>
<proteinExistence type="predicted"/>
<accession>A0A1I8BR99</accession>
<dbReference type="WBParaSite" id="MhA1_Contig50.frz3.gene2">
    <property type="protein sequence ID" value="MhA1_Contig50.frz3.gene2"/>
    <property type="gene ID" value="MhA1_Contig50.frz3.gene2"/>
</dbReference>
<sequence length="206" mass="22151">MTVRSATILGLLGVNMGGHSQNSNIESQLSVCNTSQGSSGINTNCNSLPEQLANLGGIVNNNSSPFSSLPLYAAAYLQMQQSLLFGNQYSNNTFLQNSQPSVTQLEQPSKQTFANMFRDKRPRSDSDNDNNTGEDLQQQNNTQQLLESQNPQMTRRESNASSGSSSIHSFGNENNSTIAINDGGGGSGADLLLPPNDKEGWKSLFL</sequence>
<protein>
    <submittedName>
        <fullName evidence="3">Uncharacterized protein</fullName>
    </submittedName>
</protein>
<evidence type="ECO:0000256" key="1">
    <source>
        <dbReference type="SAM" id="MobiDB-lite"/>
    </source>
</evidence>
<keyword evidence="2" id="KW-1185">Reference proteome</keyword>
<evidence type="ECO:0000313" key="3">
    <source>
        <dbReference type="WBParaSite" id="MhA1_Contig50.frz3.gene2"/>
    </source>
</evidence>
<organism evidence="2 3">
    <name type="scientific">Meloidogyne hapla</name>
    <name type="common">Root-knot nematode worm</name>
    <dbReference type="NCBI Taxonomy" id="6305"/>
    <lineage>
        <taxon>Eukaryota</taxon>
        <taxon>Metazoa</taxon>
        <taxon>Ecdysozoa</taxon>
        <taxon>Nematoda</taxon>
        <taxon>Chromadorea</taxon>
        <taxon>Rhabditida</taxon>
        <taxon>Tylenchina</taxon>
        <taxon>Tylenchomorpha</taxon>
        <taxon>Tylenchoidea</taxon>
        <taxon>Meloidogynidae</taxon>
        <taxon>Meloidogyninae</taxon>
        <taxon>Meloidogyne</taxon>
    </lineage>
</organism>
<feature type="region of interest" description="Disordered" evidence="1">
    <location>
        <begin position="116"/>
        <end position="182"/>
    </location>
</feature>
<feature type="compositionally biased region" description="Low complexity" evidence="1">
    <location>
        <begin position="136"/>
        <end position="150"/>
    </location>
</feature>
<feature type="compositionally biased region" description="Low complexity" evidence="1">
    <location>
        <begin position="159"/>
        <end position="169"/>
    </location>
</feature>
<dbReference type="AlphaFoldDB" id="A0A1I8BR99"/>